<feature type="transmembrane region" description="Helical" evidence="5">
    <location>
        <begin position="161"/>
        <end position="183"/>
    </location>
</feature>
<evidence type="ECO:0008006" key="8">
    <source>
        <dbReference type="Google" id="ProtNLM"/>
    </source>
</evidence>
<evidence type="ECO:0000256" key="5">
    <source>
        <dbReference type="SAM" id="Phobius"/>
    </source>
</evidence>
<evidence type="ECO:0000256" key="4">
    <source>
        <dbReference type="ARBA" id="ARBA00023136"/>
    </source>
</evidence>
<organism evidence="6 7">
    <name type="scientific">Moniliophthora roreri</name>
    <name type="common">Frosty pod rot fungus</name>
    <name type="synonym">Monilia roreri</name>
    <dbReference type="NCBI Taxonomy" id="221103"/>
    <lineage>
        <taxon>Eukaryota</taxon>
        <taxon>Fungi</taxon>
        <taxon>Dikarya</taxon>
        <taxon>Basidiomycota</taxon>
        <taxon>Agaricomycotina</taxon>
        <taxon>Agaricomycetes</taxon>
        <taxon>Agaricomycetidae</taxon>
        <taxon>Agaricales</taxon>
        <taxon>Marasmiineae</taxon>
        <taxon>Marasmiaceae</taxon>
        <taxon>Moniliophthora</taxon>
    </lineage>
</organism>
<evidence type="ECO:0000313" key="7">
    <source>
        <dbReference type="Proteomes" id="UP000054988"/>
    </source>
</evidence>
<dbReference type="EMBL" id="LATX01002226">
    <property type="protein sequence ID" value="KTB32462.1"/>
    <property type="molecule type" value="Genomic_DNA"/>
</dbReference>
<reference evidence="6 7" key="1">
    <citation type="submission" date="2015-12" db="EMBL/GenBank/DDBJ databases">
        <title>Draft genome sequence of Moniliophthora roreri, the causal agent of frosty pod rot of cacao.</title>
        <authorList>
            <person name="Aime M.C."/>
            <person name="Diaz-Valderrama J.R."/>
            <person name="Kijpornyongpan T."/>
            <person name="Phillips-Mora W."/>
        </authorList>
    </citation>
    <scope>NUCLEOTIDE SEQUENCE [LARGE SCALE GENOMIC DNA]</scope>
    <source>
        <strain evidence="6 7">MCA 2952</strain>
    </source>
</reference>
<feature type="transmembrane region" description="Helical" evidence="5">
    <location>
        <begin position="130"/>
        <end position="149"/>
    </location>
</feature>
<feature type="transmembrane region" description="Helical" evidence="5">
    <location>
        <begin position="91"/>
        <end position="110"/>
    </location>
</feature>
<feature type="transmembrane region" description="Helical" evidence="5">
    <location>
        <begin position="216"/>
        <end position="236"/>
    </location>
</feature>
<dbReference type="AlphaFoldDB" id="A0A0W0F821"/>
<evidence type="ECO:0000313" key="6">
    <source>
        <dbReference type="EMBL" id="KTB32462.1"/>
    </source>
</evidence>
<dbReference type="GO" id="GO:0016020">
    <property type="term" value="C:membrane"/>
    <property type="evidence" value="ECO:0007669"/>
    <property type="project" value="UniProtKB-SubCell"/>
</dbReference>
<dbReference type="Pfam" id="PF01027">
    <property type="entry name" value="Bax1-I"/>
    <property type="match status" value="1"/>
</dbReference>
<proteinExistence type="predicted"/>
<gene>
    <name evidence="6" type="ORF">WG66_14988</name>
</gene>
<feature type="transmembrane region" description="Helical" evidence="5">
    <location>
        <begin position="248"/>
        <end position="265"/>
    </location>
</feature>
<sequence length="346" mass="37423">MMLPLSRRGLVRRPTQLPFLLYTSPTKQPTSNRFFSNFYRPNNVRQILKQQYKLPNLGLLPSGRRFIWDGRPGGIGEFLVTLLFESPYKSLAFVTTSVIGTVVILAYNPYCTGDPTLPEEASIRIRRNFVYYGSGILLTAISSLSVVILKRPTRIPGARSCPWFLYAGGMLGGTGAVIGIWLLPAEDTLQKHALWGGLNLCQGVVVSSLYLLSPALFARVAICTLGTLGTAAIVGATAKDKSLNLSQLASPSLSGFLVLCFEGILPGKLGLGGIGTLELLPLYVALGVVSGLNLQKTKSIEYSASISYGTKEDPISETLELSWEMAATTILYARKLLVRLVGSSSQ</sequence>
<evidence type="ECO:0000256" key="2">
    <source>
        <dbReference type="ARBA" id="ARBA00022692"/>
    </source>
</evidence>
<evidence type="ECO:0000256" key="1">
    <source>
        <dbReference type="ARBA" id="ARBA00004141"/>
    </source>
</evidence>
<feature type="transmembrane region" description="Helical" evidence="5">
    <location>
        <begin position="271"/>
        <end position="294"/>
    </location>
</feature>
<comment type="caution">
    <text evidence="6">The sequence shown here is derived from an EMBL/GenBank/DDBJ whole genome shotgun (WGS) entry which is preliminary data.</text>
</comment>
<protein>
    <recommendedName>
        <fullName evidence="8">Bax inhibitor family protein</fullName>
    </recommendedName>
</protein>
<evidence type="ECO:0000256" key="3">
    <source>
        <dbReference type="ARBA" id="ARBA00022989"/>
    </source>
</evidence>
<keyword evidence="4 5" id="KW-0472">Membrane</keyword>
<comment type="subcellular location">
    <subcellularLocation>
        <location evidence="1">Membrane</location>
        <topology evidence="1">Multi-pass membrane protein</topology>
    </subcellularLocation>
</comment>
<name>A0A0W0F821_MONRR</name>
<accession>A0A0W0F821</accession>
<dbReference type="InterPro" id="IPR006214">
    <property type="entry name" value="Bax_inhibitor_1-related"/>
</dbReference>
<keyword evidence="2 5" id="KW-0812">Transmembrane</keyword>
<dbReference type="Proteomes" id="UP000054988">
    <property type="component" value="Unassembled WGS sequence"/>
</dbReference>
<keyword evidence="3 5" id="KW-1133">Transmembrane helix</keyword>